<keyword evidence="1" id="KW-0812">Transmembrane</keyword>
<sequence>MSSSWTTRSKVSRALRLASLNPHSSLLLLDPSERGIRSRSLTPRSSSLWSTLSVTSILFPLAPCLLASRLGITVARLDLKSDAKLLILNSFLITSLGSCLFSLCFAVLGI</sequence>
<organism evidence="2 3">
    <name type="scientific">Rubroshorea leprosula</name>
    <dbReference type="NCBI Taxonomy" id="152421"/>
    <lineage>
        <taxon>Eukaryota</taxon>
        <taxon>Viridiplantae</taxon>
        <taxon>Streptophyta</taxon>
        <taxon>Embryophyta</taxon>
        <taxon>Tracheophyta</taxon>
        <taxon>Spermatophyta</taxon>
        <taxon>Magnoliopsida</taxon>
        <taxon>eudicotyledons</taxon>
        <taxon>Gunneridae</taxon>
        <taxon>Pentapetalae</taxon>
        <taxon>rosids</taxon>
        <taxon>malvids</taxon>
        <taxon>Malvales</taxon>
        <taxon>Dipterocarpaceae</taxon>
        <taxon>Rubroshorea</taxon>
    </lineage>
</organism>
<evidence type="ECO:0000313" key="2">
    <source>
        <dbReference type="EMBL" id="GKV02484.1"/>
    </source>
</evidence>
<feature type="transmembrane region" description="Helical" evidence="1">
    <location>
        <begin position="47"/>
        <end position="66"/>
    </location>
</feature>
<accession>A0AAV5IWF8</accession>
<evidence type="ECO:0000256" key="1">
    <source>
        <dbReference type="SAM" id="Phobius"/>
    </source>
</evidence>
<dbReference type="Proteomes" id="UP001054252">
    <property type="component" value="Unassembled WGS sequence"/>
</dbReference>
<comment type="caution">
    <text evidence="2">The sequence shown here is derived from an EMBL/GenBank/DDBJ whole genome shotgun (WGS) entry which is preliminary data.</text>
</comment>
<keyword evidence="1" id="KW-0472">Membrane</keyword>
<keyword evidence="1" id="KW-1133">Transmembrane helix</keyword>
<gene>
    <name evidence="2" type="ORF">SLEP1_g14918</name>
</gene>
<name>A0AAV5IWF8_9ROSI</name>
<proteinExistence type="predicted"/>
<protein>
    <submittedName>
        <fullName evidence="2">Uncharacterized protein</fullName>
    </submittedName>
</protein>
<evidence type="ECO:0000313" key="3">
    <source>
        <dbReference type="Proteomes" id="UP001054252"/>
    </source>
</evidence>
<dbReference type="AlphaFoldDB" id="A0AAV5IWF8"/>
<dbReference type="EMBL" id="BPVZ01000018">
    <property type="protein sequence ID" value="GKV02484.1"/>
    <property type="molecule type" value="Genomic_DNA"/>
</dbReference>
<keyword evidence="3" id="KW-1185">Reference proteome</keyword>
<reference evidence="2 3" key="1">
    <citation type="journal article" date="2021" name="Commun. Biol.">
        <title>The genome of Shorea leprosula (Dipterocarpaceae) highlights the ecological relevance of drought in aseasonal tropical rainforests.</title>
        <authorList>
            <person name="Ng K.K.S."/>
            <person name="Kobayashi M.J."/>
            <person name="Fawcett J.A."/>
            <person name="Hatakeyama M."/>
            <person name="Paape T."/>
            <person name="Ng C.H."/>
            <person name="Ang C.C."/>
            <person name="Tnah L.H."/>
            <person name="Lee C.T."/>
            <person name="Nishiyama T."/>
            <person name="Sese J."/>
            <person name="O'Brien M.J."/>
            <person name="Copetti D."/>
            <person name="Mohd Noor M.I."/>
            <person name="Ong R.C."/>
            <person name="Putra M."/>
            <person name="Sireger I.Z."/>
            <person name="Indrioko S."/>
            <person name="Kosugi Y."/>
            <person name="Izuno A."/>
            <person name="Isagi Y."/>
            <person name="Lee S.L."/>
            <person name="Shimizu K.K."/>
        </authorList>
    </citation>
    <scope>NUCLEOTIDE SEQUENCE [LARGE SCALE GENOMIC DNA]</scope>
    <source>
        <strain evidence="2">214</strain>
    </source>
</reference>
<feature type="transmembrane region" description="Helical" evidence="1">
    <location>
        <begin position="86"/>
        <end position="108"/>
    </location>
</feature>